<gene>
    <name evidence="1" type="ORF">VNE69_01370</name>
</gene>
<dbReference type="AlphaFoldDB" id="A0AAX4J907"/>
<keyword evidence="2" id="KW-1185">Reference proteome</keyword>
<protein>
    <submittedName>
        <fullName evidence="1">Uncharacterized protein</fullName>
    </submittedName>
</protein>
<proteinExistence type="predicted"/>
<dbReference type="KEGG" id="vnx:VNE69_01370"/>
<name>A0AAX4J907_9MICR</name>
<dbReference type="RefSeq" id="XP_065328578.1">
    <property type="nucleotide sequence ID" value="XM_065472506.1"/>
</dbReference>
<dbReference type="GeneID" id="90540234"/>
<dbReference type="EMBL" id="CP142726">
    <property type="protein sequence ID" value="WUR02433.1"/>
    <property type="molecule type" value="Genomic_DNA"/>
</dbReference>
<reference evidence="1" key="1">
    <citation type="journal article" date="2024" name="BMC Genomics">
        <title>Functional annotation of a divergent genome using sequence and structure-based similarity.</title>
        <authorList>
            <person name="Svedberg D."/>
            <person name="Winiger R.R."/>
            <person name="Berg A."/>
            <person name="Sharma H."/>
            <person name="Tellgren-Roth C."/>
            <person name="Debrunner-Vossbrinck B.A."/>
            <person name="Vossbrinck C.R."/>
            <person name="Barandun J."/>
        </authorList>
    </citation>
    <scope>NUCLEOTIDE SEQUENCE</scope>
    <source>
        <strain evidence="1">Illinois isolate</strain>
    </source>
</reference>
<organism evidence="1 2">
    <name type="scientific">Vairimorpha necatrix</name>
    <dbReference type="NCBI Taxonomy" id="6039"/>
    <lineage>
        <taxon>Eukaryota</taxon>
        <taxon>Fungi</taxon>
        <taxon>Fungi incertae sedis</taxon>
        <taxon>Microsporidia</taxon>
        <taxon>Nosematidae</taxon>
        <taxon>Vairimorpha</taxon>
    </lineage>
</organism>
<evidence type="ECO:0000313" key="1">
    <source>
        <dbReference type="EMBL" id="WUR02433.1"/>
    </source>
</evidence>
<dbReference type="Proteomes" id="UP001334084">
    <property type="component" value="Chromosome 1"/>
</dbReference>
<sequence>MYVEENEESFLRNLSLVYKEIIHQDYKKRVLLSKTHNIPENIIIKGYIDDTSIMVYRNEKELDIMILEIPKSFYNYFIGKSGVMKIKHEKVFNISIEEISDQKIKVDGEGKYKFKKYVLDKIYNHII</sequence>
<evidence type="ECO:0000313" key="2">
    <source>
        <dbReference type="Proteomes" id="UP001334084"/>
    </source>
</evidence>
<accession>A0AAX4J907</accession>